<evidence type="ECO:0000313" key="1">
    <source>
        <dbReference type="EMBL" id="TCT14938.1"/>
    </source>
</evidence>
<gene>
    <name evidence="1" type="ORF">EDC18_10488</name>
</gene>
<protein>
    <submittedName>
        <fullName evidence="1">Uncharacterized protein</fullName>
    </submittedName>
</protein>
<sequence length="242" mass="28089">MVKRIFILFFIVILGGCSIIKDDTIINNSNTNEFEGLEQEKVDSNTNNIEDIVPIQMDSNIIFAKPVIYLYPEEEITIKVKLDYKGELLFTYPKYDEGWEVLAKPNGDLISLKDGREYSYLFWEGDGASYEITEGFVVSGSETVPFLQERLEYLGLIPREYNEFIVYWLPLMEKNNYNLIYFVGEEYVEDAQLIIDPKPDSIQRIFMVFKGLDDKIEIPEQALQPFERHGFSVVEWGGAEIK</sequence>
<name>A0A4R3MQU8_9FIRM</name>
<dbReference type="OrthoDB" id="9799897at2"/>
<dbReference type="RefSeq" id="WP_132251792.1">
    <property type="nucleotide sequence ID" value="NZ_SMAL01000004.1"/>
</dbReference>
<dbReference type="Proteomes" id="UP000294902">
    <property type="component" value="Unassembled WGS sequence"/>
</dbReference>
<dbReference type="AlphaFoldDB" id="A0A4R3MQU8"/>
<organism evidence="1 2">
    <name type="scientific">Natranaerovirga pectinivora</name>
    <dbReference type="NCBI Taxonomy" id="682400"/>
    <lineage>
        <taxon>Bacteria</taxon>
        <taxon>Bacillati</taxon>
        <taxon>Bacillota</taxon>
        <taxon>Clostridia</taxon>
        <taxon>Lachnospirales</taxon>
        <taxon>Natranaerovirgaceae</taxon>
        <taxon>Natranaerovirga</taxon>
    </lineage>
</organism>
<keyword evidence="2" id="KW-1185">Reference proteome</keyword>
<proteinExistence type="predicted"/>
<dbReference type="PROSITE" id="PS51257">
    <property type="entry name" value="PROKAR_LIPOPROTEIN"/>
    <property type="match status" value="1"/>
</dbReference>
<accession>A0A4R3MQU8</accession>
<dbReference type="EMBL" id="SMAL01000004">
    <property type="protein sequence ID" value="TCT14938.1"/>
    <property type="molecule type" value="Genomic_DNA"/>
</dbReference>
<comment type="caution">
    <text evidence="1">The sequence shown here is derived from an EMBL/GenBank/DDBJ whole genome shotgun (WGS) entry which is preliminary data.</text>
</comment>
<reference evidence="1 2" key="1">
    <citation type="submission" date="2019-03" db="EMBL/GenBank/DDBJ databases">
        <title>Genomic Encyclopedia of Type Strains, Phase IV (KMG-IV): sequencing the most valuable type-strain genomes for metagenomic binning, comparative biology and taxonomic classification.</title>
        <authorList>
            <person name="Goeker M."/>
        </authorList>
    </citation>
    <scope>NUCLEOTIDE SEQUENCE [LARGE SCALE GENOMIC DNA]</scope>
    <source>
        <strain evidence="1 2">DSM 24629</strain>
    </source>
</reference>
<evidence type="ECO:0000313" key="2">
    <source>
        <dbReference type="Proteomes" id="UP000294902"/>
    </source>
</evidence>